<protein>
    <recommendedName>
        <fullName evidence="3">BED-type domain-containing protein</fullName>
    </recommendedName>
</protein>
<dbReference type="EMBL" id="ANIZ01001133">
    <property type="protein sequence ID" value="ETI49166.1"/>
    <property type="molecule type" value="Genomic_DNA"/>
</dbReference>
<dbReference type="eggNOG" id="ENOG502SKPA">
    <property type="taxonomic scope" value="Eukaryota"/>
</dbReference>
<dbReference type="HOGENOM" id="CLU_037484_0_0_1"/>
<dbReference type="Proteomes" id="UP000018721">
    <property type="component" value="Unassembled WGS sequence"/>
</dbReference>
<keyword evidence="2" id="KW-1185">Reference proteome</keyword>
<dbReference type="SUPFAM" id="SSF53098">
    <property type="entry name" value="Ribonuclease H-like"/>
    <property type="match status" value="1"/>
</dbReference>
<dbReference type="InterPro" id="IPR012337">
    <property type="entry name" value="RNaseH-like_sf"/>
</dbReference>
<dbReference type="AlphaFoldDB" id="V9FDI1"/>
<reference evidence="1 2" key="1">
    <citation type="submission" date="2013-11" db="EMBL/GenBank/DDBJ databases">
        <title>The Genome Sequence of Phytophthora parasitica P1569.</title>
        <authorList>
            <consortium name="The Broad Institute Genomics Platform"/>
            <person name="Russ C."/>
            <person name="Tyler B."/>
            <person name="Panabieres F."/>
            <person name="Shan W."/>
            <person name="Tripathy S."/>
            <person name="Grunwald N."/>
            <person name="Machado M."/>
            <person name="Johnson C.S."/>
            <person name="Arredondo F."/>
            <person name="Hong C."/>
            <person name="Coffey M."/>
            <person name="Young S.K."/>
            <person name="Zeng Q."/>
            <person name="Gargeya S."/>
            <person name="Fitzgerald M."/>
            <person name="Abouelleil A."/>
            <person name="Alvarado L."/>
            <person name="Chapman S.B."/>
            <person name="Gainer-Dewar J."/>
            <person name="Goldberg J."/>
            <person name="Griggs A."/>
            <person name="Gujja S."/>
            <person name="Hansen M."/>
            <person name="Howarth C."/>
            <person name="Imamovic A."/>
            <person name="Ireland A."/>
            <person name="Larimer J."/>
            <person name="McCowan C."/>
            <person name="Murphy C."/>
            <person name="Pearson M."/>
            <person name="Poon T.W."/>
            <person name="Priest M."/>
            <person name="Roberts A."/>
            <person name="Saif S."/>
            <person name="Shea T."/>
            <person name="Sykes S."/>
            <person name="Wortman J."/>
            <person name="Nusbaum C."/>
            <person name="Birren B."/>
        </authorList>
    </citation>
    <scope>NUCLEOTIDE SEQUENCE [LARGE SCALE GENOMIC DNA]</scope>
    <source>
        <strain evidence="1 2">P1569</strain>
    </source>
</reference>
<dbReference type="PANTHER" id="PTHR40866">
    <property type="entry name" value="BED-TYPE DOMAIN-CONTAINING PROTEIN"/>
    <property type="match status" value="1"/>
</dbReference>
<dbReference type="PANTHER" id="PTHR40866:SF1">
    <property type="entry name" value="BED-TYPE DOMAIN-CONTAINING PROTEIN"/>
    <property type="match status" value="1"/>
</dbReference>
<sequence length="421" mass="47499">MVANKQLSAFFCVYLGQGVFRCKICNKERKQVPGSSYFNLLAHLAGKHEGYEAVYASSQSNSSSSLQAFGFVSEESSHLFQWIQWVVMRNMPVSEVEDDLTRAMSKLRPVTTKAVKKCMKGIPIRVGRKLEKELRTLFGLMLDGRSHAGVHYVGRYAVYEADGEVRVPLLGLSPLMDGVQTADAHIQMFNNILDVYKQDRGYVDGDQDGVPLVSCASHLFNLAVGKYIAPHEAWLTEVHDLMVELRKENNLAELKKHTELLPVKRNVTRWSSTFAMVERYVRIRQDIKKVDAVEELIPTDGKHRKLLALLEHLKKFESVCKRLQRDETNMADVRLLFDSLVAEYPVMGEHLKSAAKIVHTPAFEAGVVKVINGSALSTAETTVLKRFAVKNITGKKRKEREEDYASILLQRKKKKTSSSTA</sequence>
<evidence type="ECO:0000313" key="1">
    <source>
        <dbReference type="EMBL" id="ETI49166.1"/>
    </source>
</evidence>
<organism evidence="1 2">
    <name type="scientific">Phytophthora nicotianae P1569</name>
    <dbReference type="NCBI Taxonomy" id="1317065"/>
    <lineage>
        <taxon>Eukaryota</taxon>
        <taxon>Sar</taxon>
        <taxon>Stramenopiles</taxon>
        <taxon>Oomycota</taxon>
        <taxon>Peronosporomycetes</taxon>
        <taxon>Peronosporales</taxon>
        <taxon>Peronosporaceae</taxon>
        <taxon>Phytophthora</taxon>
    </lineage>
</organism>
<comment type="caution">
    <text evidence="1">The sequence shown here is derived from an EMBL/GenBank/DDBJ whole genome shotgun (WGS) entry which is preliminary data.</text>
</comment>
<evidence type="ECO:0008006" key="3">
    <source>
        <dbReference type="Google" id="ProtNLM"/>
    </source>
</evidence>
<accession>V9FDI1</accession>
<name>V9FDI1_PHYNI</name>
<feature type="non-terminal residue" evidence="1">
    <location>
        <position position="421"/>
    </location>
</feature>
<dbReference type="OrthoDB" id="122841at2759"/>
<proteinExistence type="predicted"/>
<evidence type="ECO:0000313" key="2">
    <source>
        <dbReference type="Proteomes" id="UP000018721"/>
    </source>
</evidence>
<gene>
    <name evidence="1" type="ORF">F443_06917</name>
</gene>